<keyword evidence="2" id="KW-0548">Nucleotidyltransferase</keyword>
<sequence>MTLKILQWNINGYSSNYHELQLLIKEKSPDVICIQETHIPLTPISNPFYPKQYLGYFFNLNNIQTNKQGVGILIKRHIPHEVINITSSLSTIALKLNLNLPFGIASTYIHPQQVFSETDLRNLFQQLPTPILWTGDFNAWNHLWGSQKSNARGSIIENFILNHHLVLLNNGSPTHFSTHSTLTHFDLSLASPQLSPRIKWNISTDLKGSDYFPISITVQTSLHPIKYNHRPIFKTDFAKWDAF</sequence>
<gene>
    <name evidence="2" type="primary">ORF2_32</name>
    <name evidence="2" type="ORF">c1_g1_i3</name>
</gene>
<dbReference type="InterPro" id="IPR005135">
    <property type="entry name" value="Endo/exonuclease/phosphatase"/>
</dbReference>
<dbReference type="SUPFAM" id="SSF56219">
    <property type="entry name" value="DNase I-like"/>
    <property type="match status" value="1"/>
</dbReference>
<organism evidence="2">
    <name type="scientific">Bactrocera latifrons</name>
    <name type="common">Malaysian fruit fly</name>
    <name type="synonym">Chaetodacus latifrons</name>
    <dbReference type="NCBI Taxonomy" id="174628"/>
    <lineage>
        <taxon>Eukaryota</taxon>
        <taxon>Metazoa</taxon>
        <taxon>Ecdysozoa</taxon>
        <taxon>Arthropoda</taxon>
        <taxon>Hexapoda</taxon>
        <taxon>Insecta</taxon>
        <taxon>Pterygota</taxon>
        <taxon>Neoptera</taxon>
        <taxon>Endopterygota</taxon>
        <taxon>Diptera</taxon>
        <taxon>Brachycera</taxon>
        <taxon>Muscomorpha</taxon>
        <taxon>Tephritoidea</taxon>
        <taxon>Tephritidae</taxon>
        <taxon>Bactrocera</taxon>
        <taxon>Bactrocera</taxon>
    </lineage>
</organism>
<dbReference type="PANTHER" id="PTHR33273:SF4">
    <property type="entry name" value="ENDONUCLEASE_EXONUCLEASE_PHOSPHATASE DOMAIN-CONTAINING PROTEIN"/>
    <property type="match status" value="1"/>
</dbReference>
<dbReference type="InterPro" id="IPR036691">
    <property type="entry name" value="Endo/exonu/phosph_ase_sf"/>
</dbReference>
<protein>
    <submittedName>
        <fullName evidence="2">Putative RNA-directed DNA polymerase from transposon X-element</fullName>
    </submittedName>
</protein>
<name>A0A0K8VJ64_BACLA</name>
<feature type="domain" description="Endonuclease/exonuclease/phosphatase" evidence="1">
    <location>
        <begin position="104"/>
        <end position="214"/>
    </location>
</feature>
<accession>A0A0K8VJ64</accession>
<dbReference type="AlphaFoldDB" id="A0A0K8VJ64"/>
<reference evidence="2" key="1">
    <citation type="submission" date="2015-06" db="EMBL/GenBank/DDBJ databases">
        <authorList>
            <person name="Hoefler B.C."/>
            <person name="Straight P.D."/>
        </authorList>
    </citation>
    <scope>NUCLEOTIDE SEQUENCE</scope>
</reference>
<dbReference type="PANTHER" id="PTHR33273">
    <property type="entry name" value="DOMAIN-CONTAINING PROTEIN, PUTATIVE-RELATED"/>
    <property type="match status" value="1"/>
</dbReference>
<dbReference type="EMBL" id="GDHF01013385">
    <property type="protein sequence ID" value="JAI38929.1"/>
    <property type="molecule type" value="Transcribed_RNA"/>
</dbReference>
<evidence type="ECO:0000313" key="2">
    <source>
        <dbReference type="EMBL" id="JAI38929.1"/>
    </source>
</evidence>
<dbReference type="Gene3D" id="3.60.10.10">
    <property type="entry name" value="Endonuclease/exonuclease/phosphatase"/>
    <property type="match status" value="1"/>
</dbReference>
<proteinExistence type="predicted"/>
<evidence type="ECO:0000259" key="1">
    <source>
        <dbReference type="Pfam" id="PF14529"/>
    </source>
</evidence>
<dbReference type="Pfam" id="PF14529">
    <property type="entry name" value="Exo_endo_phos_2"/>
    <property type="match status" value="1"/>
</dbReference>
<dbReference type="GO" id="GO:0003964">
    <property type="term" value="F:RNA-directed DNA polymerase activity"/>
    <property type="evidence" value="ECO:0007669"/>
    <property type="project" value="UniProtKB-KW"/>
</dbReference>
<keyword evidence="2" id="KW-0808">Transferase</keyword>
<keyword evidence="2" id="KW-0695">RNA-directed DNA polymerase</keyword>